<accession>D7EI59</accession>
<dbReference type="HOGENOM" id="CLU_1909365_0_0_1"/>
<name>D7EI59_TRICA</name>
<gene>
    <name evidence="1" type="primary">GLEAN_01538</name>
    <name evidence="1" type="ORF">TcasGA2_TC001538</name>
</gene>
<evidence type="ECO:0000313" key="2">
    <source>
        <dbReference type="Proteomes" id="UP000007266"/>
    </source>
</evidence>
<evidence type="ECO:0000313" key="1">
    <source>
        <dbReference type="EMBL" id="EFA13268.1"/>
    </source>
</evidence>
<proteinExistence type="predicted"/>
<protein>
    <submittedName>
        <fullName evidence="1">Uncharacterized protein</fullName>
    </submittedName>
</protein>
<keyword evidence="2" id="KW-1185">Reference proteome</keyword>
<organism evidence="1 2">
    <name type="scientific">Tribolium castaneum</name>
    <name type="common">Red flour beetle</name>
    <dbReference type="NCBI Taxonomy" id="7070"/>
    <lineage>
        <taxon>Eukaryota</taxon>
        <taxon>Metazoa</taxon>
        <taxon>Ecdysozoa</taxon>
        <taxon>Arthropoda</taxon>
        <taxon>Hexapoda</taxon>
        <taxon>Insecta</taxon>
        <taxon>Pterygota</taxon>
        <taxon>Neoptera</taxon>
        <taxon>Endopterygota</taxon>
        <taxon>Coleoptera</taxon>
        <taxon>Polyphaga</taxon>
        <taxon>Cucujiformia</taxon>
        <taxon>Tenebrionidae</taxon>
        <taxon>Tenebrionidae incertae sedis</taxon>
        <taxon>Tribolium</taxon>
    </lineage>
</organism>
<dbReference type="AlphaFoldDB" id="D7EI59"/>
<reference evidence="1 2" key="1">
    <citation type="journal article" date="2008" name="Nature">
        <title>The genome of the model beetle and pest Tribolium castaneum.</title>
        <authorList>
            <consortium name="Tribolium Genome Sequencing Consortium"/>
            <person name="Richards S."/>
            <person name="Gibbs R.A."/>
            <person name="Weinstock G.M."/>
            <person name="Brown S.J."/>
            <person name="Denell R."/>
            <person name="Beeman R.W."/>
            <person name="Gibbs R."/>
            <person name="Beeman R.W."/>
            <person name="Brown S.J."/>
            <person name="Bucher G."/>
            <person name="Friedrich M."/>
            <person name="Grimmelikhuijzen C.J."/>
            <person name="Klingler M."/>
            <person name="Lorenzen M."/>
            <person name="Richards S."/>
            <person name="Roth S."/>
            <person name="Schroder R."/>
            <person name="Tautz D."/>
            <person name="Zdobnov E.M."/>
            <person name="Muzny D."/>
            <person name="Gibbs R.A."/>
            <person name="Weinstock G.M."/>
            <person name="Attaway T."/>
            <person name="Bell S."/>
            <person name="Buhay C.J."/>
            <person name="Chandrabose M.N."/>
            <person name="Chavez D."/>
            <person name="Clerk-Blankenburg K.P."/>
            <person name="Cree A."/>
            <person name="Dao M."/>
            <person name="Davis C."/>
            <person name="Chacko J."/>
            <person name="Dinh H."/>
            <person name="Dugan-Rocha S."/>
            <person name="Fowler G."/>
            <person name="Garner T.T."/>
            <person name="Garnes J."/>
            <person name="Gnirke A."/>
            <person name="Hawes A."/>
            <person name="Hernandez J."/>
            <person name="Hines S."/>
            <person name="Holder M."/>
            <person name="Hume J."/>
            <person name="Jhangiani S.N."/>
            <person name="Joshi V."/>
            <person name="Khan Z.M."/>
            <person name="Jackson L."/>
            <person name="Kovar C."/>
            <person name="Kowis A."/>
            <person name="Lee S."/>
            <person name="Lewis L.R."/>
            <person name="Margolis J."/>
            <person name="Morgan M."/>
            <person name="Nazareth L.V."/>
            <person name="Nguyen N."/>
            <person name="Okwuonu G."/>
            <person name="Parker D."/>
            <person name="Richards S."/>
            <person name="Ruiz S.J."/>
            <person name="Santibanez J."/>
            <person name="Savard J."/>
            <person name="Scherer S.E."/>
            <person name="Schneider B."/>
            <person name="Sodergren E."/>
            <person name="Tautz D."/>
            <person name="Vattahil S."/>
            <person name="Villasana D."/>
            <person name="White C.S."/>
            <person name="Wright R."/>
            <person name="Park Y."/>
            <person name="Beeman R.W."/>
            <person name="Lord J."/>
            <person name="Oppert B."/>
            <person name="Lorenzen M."/>
            <person name="Brown S."/>
            <person name="Wang L."/>
            <person name="Savard J."/>
            <person name="Tautz D."/>
            <person name="Richards S."/>
            <person name="Weinstock G."/>
            <person name="Gibbs R.A."/>
            <person name="Liu Y."/>
            <person name="Worley K."/>
            <person name="Weinstock G."/>
            <person name="Elsik C.G."/>
            <person name="Reese J.T."/>
            <person name="Elhaik E."/>
            <person name="Landan G."/>
            <person name="Graur D."/>
            <person name="Arensburger P."/>
            <person name="Atkinson P."/>
            <person name="Beeman R.W."/>
            <person name="Beidler J."/>
            <person name="Brown S.J."/>
            <person name="Demuth J.P."/>
            <person name="Drury D.W."/>
            <person name="Du Y.Z."/>
            <person name="Fujiwara H."/>
            <person name="Lorenzen M."/>
            <person name="Maselli V."/>
            <person name="Osanai M."/>
            <person name="Park Y."/>
            <person name="Robertson H.M."/>
            <person name="Tu Z."/>
            <person name="Wang J.J."/>
            <person name="Wang S."/>
            <person name="Richards S."/>
            <person name="Song H."/>
            <person name="Zhang L."/>
            <person name="Sodergren E."/>
            <person name="Werner D."/>
            <person name="Stanke M."/>
            <person name="Morgenstern B."/>
            <person name="Solovyev V."/>
            <person name="Kosarev P."/>
            <person name="Brown G."/>
            <person name="Chen H.C."/>
            <person name="Ermolaeva O."/>
            <person name="Hlavina W."/>
            <person name="Kapustin Y."/>
            <person name="Kiryutin B."/>
            <person name="Kitts P."/>
            <person name="Maglott D."/>
            <person name="Pruitt K."/>
            <person name="Sapojnikov V."/>
            <person name="Souvorov A."/>
            <person name="Mackey A.J."/>
            <person name="Waterhouse R.M."/>
            <person name="Wyder S."/>
            <person name="Zdobnov E.M."/>
            <person name="Zdobnov E.M."/>
            <person name="Wyder S."/>
            <person name="Kriventseva E.V."/>
            <person name="Kadowaki T."/>
            <person name="Bork P."/>
            <person name="Aranda M."/>
            <person name="Bao R."/>
            <person name="Beermann A."/>
            <person name="Berns N."/>
            <person name="Bolognesi R."/>
            <person name="Bonneton F."/>
            <person name="Bopp D."/>
            <person name="Brown S.J."/>
            <person name="Bucher G."/>
            <person name="Butts T."/>
            <person name="Chaumot A."/>
            <person name="Denell R.E."/>
            <person name="Ferrier D.E."/>
            <person name="Friedrich M."/>
            <person name="Gordon C.M."/>
            <person name="Jindra M."/>
            <person name="Klingler M."/>
            <person name="Lan Q."/>
            <person name="Lattorff H.M."/>
            <person name="Laudet V."/>
            <person name="von Levetsow C."/>
            <person name="Liu Z."/>
            <person name="Lutz R."/>
            <person name="Lynch J.A."/>
            <person name="da Fonseca R.N."/>
            <person name="Posnien N."/>
            <person name="Reuter R."/>
            <person name="Roth S."/>
            <person name="Savard J."/>
            <person name="Schinko J.B."/>
            <person name="Schmitt C."/>
            <person name="Schoppmeier M."/>
            <person name="Schroder R."/>
            <person name="Shippy T.D."/>
            <person name="Simonnet F."/>
            <person name="Marques-Souza H."/>
            <person name="Tautz D."/>
            <person name="Tomoyasu Y."/>
            <person name="Trauner J."/>
            <person name="Van der Zee M."/>
            <person name="Vervoort M."/>
            <person name="Wittkopp N."/>
            <person name="Wimmer E.A."/>
            <person name="Yang X."/>
            <person name="Jones A.K."/>
            <person name="Sattelle D.B."/>
            <person name="Ebert P.R."/>
            <person name="Nelson D."/>
            <person name="Scott J.G."/>
            <person name="Beeman R.W."/>
            <person name="Muthukrishnan S."/>
            <person name="Kramer K.J."/>
            <person name="Arakane Y."/>
            <person name="Beeman R.W."/>
            <person name="Zhu Q."/>
            <person name="Hogenkamp D."/>
            <person name="Dixit R."/>
            <person name="Oppert B."/>
            <person name="Jiang H."/>
            <person name="Zou Z."/>
            <person name="Marshall J."/>
            <person name="Elpidina E."/>
            <person name="Vinokurov K."/>
            <person name="Oppert C."/>
            <person name="Zou Z."/>
            <person name="Evans J."/>
            <person name="Lu Z."/>
            <person name="Zhao P."/>
            <person name="Sumathipala N."/>
            <person name="Altincicek B."/>
            <person name="Vilcinskas A."/>
            <person name="Williams M."/>
            <person name="Hultmark D."/>
            <person name="Hetru C."/>
            <person name="Jiang H."/>
            <person name="Grimmelikhuijzen C.J."/>
            <person name="Hauser F."/>
            <person name="Cazzamali G."/>
            <person name="Williamson M."/>
            <person name="Park Y."/>
            <person name="Li B."/>
            <person name="Tanaka Y."/>
            <person name="Predel R."/>
            <person name="Neupert S."/>
            <person name="Schachtner J."/>
            <person name="Verleyen P."/>
            <person name="Raible F."/>
            <person name="Bork P."/>
            <person name="Friedrich M."/>
            <person name="Walden K.K."/>
            <person name="Robertson H.M."/>
            <person name="Angeli S."/>
            <person name="Foret S."/>
            <person name="Bucher G."/>
            <person name="Schuetz S."/>
            <person name="Maleszka R."/>
            <person name="Wimmer E.A."/>
            <person name="Beeman R.W."/>
            <person name="Lorenzen M."/>
            <person name="Tomoyasu Y."/>
            <person name="Miller S.C."/>
            <person name="Grossmann D."/>
            <person name="Bucher G."/>
        </authorList>
    </citation>
    <scope>NUCLEOTIDE SEQUENCE [LARGE SCALE GENOMIC DNA]</scope>
    <source>
        <strain evidence="1 2">Georgia GA2</strain>
    </source>
</reference>
<sequence length="133" mass="15273">MALRGFKSQTVHYGTYRELLIYWAKCNISTHKNPINRKNGIRKTRTTHAMPESKSQGTHTSLPELIYSIRSHLNVINPNVPPSSSYDLLSEQSTSNSSISIRQFTILPKNKNRSKSERLAREEPNLRVHMVKL</sequence>
<dbReference type="EMBL" id="KQ971379">
    <property type="protein sequence ID" value="EFA13268.1"/>
    <property type="molecule type" value="Genomic_DNA"/>
</dbReference>
<reference evidence="1 2" key="2">
    <citation type="journal article" date="2010" name="Nucleic Acids Res.">
        <title>BeetleBase in 2010: revisions to provide comprehensive genomic information for Tribolium castaneum.</title>
        <authorList>
            <person name="Kim H.S."/>
            <person name="Murphy T."/>
            <person name="Xia J."/>
            <person name="Caragea D."/>
            <person name="Park Y."/>
            <person name="Beeman R.W."/>
            <person name="Lorenzen M.D."/>
            <person name="Butcher S."/>
            <person name="Manak J.R."/>
            <person name="Brown S.J."/>
        </authorList>
    </citation>
    <scope>GENOME REANNOTATION</scope>
    <source>
        <strain evidence="1 2">Georgia GA2</strain>
    </source>
</reference>
<dbReference type="InParanoid" id="D7EI59"/>
<dbReference type="Proteomes" id="UP000007266">
    <property type="component" value="Linkage group 10"/>
</dbReference>